<evidence type="ECO:0000313" key="3">
    <source>
        <dbReference type="EMBL" id="ORY90787.1"/>
    </source>
</evidence>
<protein>
    <recommendedName>
        <fullName evidence="2">AAA+ ATPase domain-containing protein</fullName>
    </recommendedName>
</protein>
<evidence type="ECO:0000256" key="1">
    <source>
        <dbReference type="SAM" id="MobiDB-lite"/>
    </source>
</evidence>
<gene>
    <name evidence="3" type="ORF">BCR35DRAFT_287017</name>
</gene>
<proteinExistence type="predicted"/>
<reference evidence="3 4" key="1">
    <citation type="submission" date="2016-07" db="EMBL/GenBank/DDBJ databases">
        <title>Pervasive Adenine N6-methylation of Active Genes in Fungi.</title>
        <authorList>
            <consortium name="DOE Joint Genome Institute"/>
            <person name="Mondo S.J."/>
            <person name="Dannebaum R.O."/>
            <person name="Kuo R.C."/>
            <person name="Labutti K."/>
            <person name="Haridas S."/>
            <person name="Kuo A."/>
            <person name="Salamov A."/>
            <person name="Ahrendt S.R."/>
            <person name="Lipzen A."/>
            <person name="Sullivan W."/>
            <person name="Andreopoulos W.B."/>
            <person name="Clum A."/>
            <person name="Lindquist E."/>
            <person name="Daum C."/>
            <person name="Ramamoorthy G.K."/>
            <person name="Gryganskyi A."/>
            <person name="Culley D."/>
            <person name="Magnuson J.K."/>
            <person name="James T.Y."/>
            <person name="O'Malley M.A."/>
            <person name="Stajich J.E."/>
            <person name="Spatafora J.W."/>
            <person name="Visel A."/>
            <person name="Grigoriev I.V."/>
        </authorList>
    </citation>
    <scope>NUCLEOTIDE SEQUENCE [LARGE SCALE GENOMIC DNA]</scope>
    <source>
        <strain evidence="3 4">62-1032</strain>
    </source>
</reference>
<accession>A0A1Y2G1K4</accession>
<dbReference type="EMBL" id="MCGR01000003">
    <property type="protein sequence ID" value="ORY90787.1"/>
    <property type="molecule type" value="Genomic_DNA"/>
</dbReference>
<name>A0A1Y2G1K4_9BASI</name>
<sequence>MDSSRLLDSRIALVAGTALTTAAACFASSYFARGASNTSAPANESKSDEEDKDEDGKRYETKKEYYSPVTGTWETRDEDDDDKTKFLFVVKHRSWPKSQDYAGHEDYTALEIASQPLIDLLRLVLKEVEDIFEDEPSLDSQDLFLHLPELKELLKTKKEQKERLEKEAEAKGEKGDEGESKGEHEVKPDSDIKEASEESSEASTSALTTDDKDEGKEEDLKLTPPQTLEEVTTEVEHFTVLLEYIEELFAPVQSKLDRLLKEGNISFNLLWAIFTPESHVVVTDEISGEKQAFKLKNCSYHMSRDGPVFELSGTKILWNGTRYARTWTDATIPKFKGMRKISSLSAHPLGDKMRDELTARGRTYCDLAGVRFLDYSGVLIQVIGTGMDRRIVKLRAEGRAVVDTKSYRRMNPSRASQSMWDDEEDDFDFEDGSAPAVGDVPADEELCLLGPTVYGFSLVCREWGELMVHLFKPIKFSSTAYDHLVLDQDYKDLVRSLVQQNSTLSKARAAERNAPEVSKSKTTKPLEDVIGGKGGGLIAVLHGRPGVGKTLTAEAVSELLEAPLYSVTAGELGVQADQLEKRLRDALDVAQSWGAVLLIDEADVFLEQRSLHDVTRNSMVSVFLRVLEYHSGVLFLTTNRIRTVDEAFLSRFSIAITYPDLDKAKRRTIWASFLRLAGVGIEGETVPKKKLTNGLATPDSTPSSPEPTEAQPAFSSTVSARYLDRLASKAGFNGRSIKNVVRTAQALAMSKNSPLTSVEIDVVVKTSEKFAEDFKEADEAGVYDASGEGWKDRTSVYN</sequence>
<dbReference type="InParanoid" id="A0A1Y2G1K4"/>
<feature type="compositionally biased region" description="Basic and acidic residues" evidence="1">
    <location>
        <begin position="209"/>
        <end position="221"/>
    </location>
</feature>
<dbReference type="Pfam" id="PF22942">
    <property type="entry name" value="DUF7025"/>
    <property type="match status" value="1"/>
</dbReference>
<dbReference type="InterPro" id="IPR003593">
    <property type="entry name" value="AAA+_ATPase"/>
</dbReference>
<feature type="domain" description="AAA+ ATPase" evidence="2">
    <location>
        <begin position="535"/>
        <end position="660"/>
    </location>
</feature>
<dbReference type="Proteomes" id="UP000193467">
    <property type="component" value="Unassembled WGS sequence"/>
</dbReference>
<feature type="region of interest" description="Disordered" evidence="1">
    <location>
        <begin position="35"/>
        <end position="61"/>
    </location>
</feature>
<dbReference type="STRING" id="106004.A0A1Y2G1K4"/>
<dbReference type="PANTHER" id="PTHR46411:SF3">
    <property type="entry name" value="AAA+ ATPASE DOMAIN-CONTAINING PROTEIN"/>
    <property type="match status" value="1"/>
</dbReference>
<feature type="region of interest" description="Disordered" evidence="1">
    <location>
        <begin position="690"/>
        <end position="714"/>
    </location>
</feature>
<dbReference type="InterPro" id="IPR003959">
    <property type="entry name" value="ATPase_AAA_core"/>
</dbReference>
<evidence type="ECO:0000313" key="4">
    <source>
        <dbReference type="Proteomes" id="UP000193467"/>
    </source>
</evidence>
<dbReference type="SMART" id="SM00382">
    <property type="entry name" value="AAA"/>
    <property type="match status" value="1"/>
</dbReference>
<feature type="region of interest" description="Disordered" evidence="1">
    <location>
        <begin position="160"/>
        <end position="228"/>
    </location>
</feature>
<dbReference type="OrthoDB" id="10042665at2759"/>
<dbReference type="GO" id="GO:0005524">
    <property type="term" value="F:ATP binding"/>
    <property type="evidence" value="ECO:0007669"/>
    <property type="project" value="InterPro"/>
</dbReference>
<dbReference type="InterPro" id="IPR027417">
    <property type="entry name" value="P-loop_NTPase"/>
</dbReference>
<dbReference type="GO" id="GO:0016887">
    <property type="term" value="F:ATP hydrolysis activity"/>
    <property type="evidence" value="ECO:0007669"/>
    <property type="project" value="InterPro"/>
</dbReference>
<organism evidence="3 4">
    <name type="scientific">Leucosporidium creatinivorum</name>
    <dbReference type="NCBI Taxonomy" id="106004"/>
    <lineage>
        <taxon>Eukaryota</taxon>
        <taxon>Fungi</taxon>
        <taxon>Dikarya</taxon>
        <taxon>Basidiomycota</taxon>
        <taxon>Pucciniomycotina</taxon>
        <taxon>Microbotryomycetes</taxon>
        <taxon>Leucosporidiales</taxon>
        <taxon>Leucosporidium</taxon>
    </lineage>
</organism>
<dbReference type="Pfam" id="PF00004">
    <property type="entry name" value="AAA"/>
    <property type="match status" value="1"/>
</dbReference>
<dbReference type="AlphaFoldDB" id="A0A1Y2G1K4"/>
<evidence type="ECO:0000259" key="2">
    <source>
        <dbReference type="SMART" id="SM00382"/>
    </source>
</evidence>
<dbReference type="PROSITE" id="PS51257">
    <property type="entry name" value="PROKAR_LIPOPROTEIN"/>
    <property type="match status" value="1"/>
</dbReference>
<feature type="compositionally biased region" description="Basic and acidic residues" evidence="1">
    <location>
        <begin position="160"/>
        <end position="196"/>
    </location>
</feature>
<dbReference type="Gene3D" id="3.40.50.300">
    <property type="entry name" value="P-loop containing nucleotide triphosphate hydrolases"/>
    <property type="match status" value="1"/>
</dbReference>
<keyword evidence="4" id="KW-1185">Reference proteome</keyword>
<dbReference type="PANTHER" id="PTHR46411">
    <property type="entry name" value="FAMILY ATPASE, PUTATIVE-RELATED"/>
    <property type="match status" value="1"/>
</dbReference>
<feature type="compositionally biased region" description="Low complexity" evidence="1">
    <location>
        <begin position="696"/>
        <end position="713"/>
    </location>
</feature>
<dbReference type="InterPro" id="IPR054289">
    <property type="entry name" value="DUF7025"/>
</dbReference>
<dbReference type="SUPFAM" id="SSF52540">
    <property type="entry name" value="P-loop containing nucleoside triphosphate hydrolases"/>
    <property type="match status" value="1"/>
</dbReference>
<dbReference type="CDD" id="cd19481">
    <property type="entry name" value="RecA-like_protease"/>
    <property type="match status" value="1"/>
</dbReference>
<comment type="caution">
    <text evidence="3">The sequence shown here is derived from an EMBL/GenBank/DDBJ whole genome shotgun (WGS) entry which is preliminary data.</text>
</comment>